<gene>
    <name evidence="5" type="ORF">CR194_01955</name>
</gene>
<comment type="caution">
    <text evidence="5">The sequence shown here is derived from an EMBL/GenBank/DDBJ whole genome shotgun (WGS) entry which is preliminary data.</text>
</comment>
<dbReference type="InterPro" id="IPR047667">
    <property type="entry name" value="ATPase_ComGA"/>
</dbReference>
<dbReference type="GO" id="GO:0005886">
    <property type="term" value="C:plasma membrane"/>
    <property type="evidence" value="ECO:0007669"/>
    <property type="project" value="TreeGrafter"/>
</dbReference>
<dbReference type="NCBIfam" id="NF041000">
    <property type="entry name" value="ATPase_ComGA"/>
    <property type="match status" value="1"/>
</dbReference>
<dbReference type="InterPro" id="IPR003593">
    <property type="entry name" value="AAA+_ATPase"/>
</dbReference>
<dbReference type="PANTHER" id="PTHR30258">
    <property type="entry name" value="TYPE II SECRETION SYSTEM PROTEIN GSPE-RELATED"/>
    <property type="match status" value="1"/>
</dbReference>
<dbReference type="InterPro" id="IPR001482">
    <property type="entry name" value="T2SS/T4SS_dom"/>
</dbReference>
<keyword evidence="2" id="KW-0547">Nucleotide-binding</keyword>
<evidence type="ECO:0000313" key="5">
    <source>
        <dbReference type="EMBL" id="PYZ95310.1"/>
    </source>
</evidence>
<dbReference type="Gene3D" id="3.40.50.300">
    <property type="entry name" value="P-loop containing nucleotide triphosphate hydrolases"/>
    <property type="match status" value="1"/>
</dbReference>
<sequence>MDIERKTKLILTEAIELGASDVHFIPREKDSLVRFRVDGKLLDVERLSFPLIKKLLAHLKFVSGMDIGDRRRPQNRGLEMIIHHQRVFMRLSTFPSSSIETLVIRLFPQDRSKSLDQLSLFPYQTSELLKLIRKPHGLIIICGPTGAGKTTTLYSLLQKRAEEINENIITLEDPVEQRQSGFLQMEINERAGVTYAAGLKSLLRHDPDLIMLGEVRDAETAQMAVRAALTGHIVLTTLHSSSSKGALKRLVDLGVSTVDLEEVVEGVVAQKLVDLYCPYCGETCSLHCRKRRSRRRGAVYEILSGIELRECIKNLEGIADVSYPSKKLNDWVKKGIALGYISEKEWTRFGKGGF</sequence>
<dbReference type="SUPFAM" id="SSF52540">
    <property type="entry name" value="P-loop containing nucleoside triphosphate hydrolases"/>
    <property type="match status" value="1"/>
</dbReference>
<dbReference type="PANTHER" id="PTHR30258:SF2">
    <property type="entry name" value="COMG OPERON PROTEIN 1"/>
    <property type="match status" value="1"/>
</dbReference>
<dbReference type="Proteomes" id="UP000248214">
    <property type="component" value="Unassembled WGS sequence"/>
</dbReference>
<protein>
    <submittedName>
        <fullName evidence="5">Type II secretion system protein E</fullName>
    </submittedName>
</protein>
<dbReference type="PROSITE" id="PS00662">
    <property type="entry name" value="T2SP_E"/>
    <property type="match status" value="1"/>
</dbReference>
<dbReference type="SMART" id="SM00382">
    <property type="entry name" value="AAA"/>
    <property type="match status" value="1"/>
</dbReference>
<dbReference type="OrthoDB" id="9808272at2"/>
<dbReference type="EMBL" id="PDOD01000001">
    <property type="protein sequence ID" value="PYZ95310.1"/>
    <property type="molecule type" value="Genomic_DNA"/>
</dbReference>
<dbReference type="Pfam" id="PF00437">
    <property type="entry name" value="T2SSE"/>
    <property type="match status" value="1"/>
</dbReference>
<proteinExistence type="inferred from homology"/>
<dbReference type="GO" id="GO:0016887">
    <property type="term" value="F:ATP hydrolysis activity"/>
    <property type="evidence" value="ECO:0007669"/>
    <property type="project" value="TreeGrafter"/>
</dbReference>
<dbReference type="Gene3D" id="3.30.450.90">
    <property type="match status" value="1"/>
</dbReference>
<feature type="domain" description="Bacterial type II secretion system protein E" evidence="4">
    <location>
        <begin position="203"/>
        <end position="217"/>
    </location>
</feature>
<evidence type="ECO:0000256" key="2">
    <source>
        <dbReference type="ARBA" id="ARBA00022741"/>
    </source>
</evidence>
<evidence type="ECO:0000256" key="1">
    <source>
        <dbReference type="ARBA" id="ARBA00006611"/>
    </source>
</evidence>
<evidence type="ECO:0000259" key="4">
    <source>
        <dbReference type="PROSITE" id="PS00662"/>
    </source>
</evidence>
<accession>A0A323TL06</accession>
<reference evidence="5 6" key="1">
    <citation type="submission" date="2017-10" db="EMBL/GenBank/DDBJ databases">
        <title>Bacillus sp. nov., a halophilic bacterium isolated from a Keqin Lake.</title>
        <authorList>
            <person name="Wang H."/>
        </authorList>
    </citation>
    <scope>NUCLEOTIDE SEQUENCE [LARGE SCALE GENOMIC DNA]</scope>
    <source>
        <strain evidence="5 6">KQ-12</strain>
    </source>
</reference>
<dbReference type="GO" id="GO:0005524">
    <property type="term" value="F:ATP binding"/>
    <property type="evidence" value="ECO:0007669"/>
    <property type="project" value="UniProtKB-KW"/>
</dbReference>
<evidence type="ECO:0000256" key="3">
    <source>
        <dbReference type="ARBA" id="ARBA00022840"/>
    </source>
</evidence>
<comment type="similarity">
    <text evidence="1">Belongs to the GSP E family.</text>
</comment>
<name>A0A323TL06_9BACI</name>
<dbReference type="CDD" id="cd01129">
    <property type="entry name" value="PulE-GspE-like"/>
    <property type="match status" value="1"/>
</dbReference>
<keyword evidence="3" id="KW-0067">ATP-binding</keyword>
<dbReference type="InterPro" id="IPR027417">
    <property type="entry name" value="P-loop_NTPase"/>
</dbReference>
<dbReference type="AlphaFoldDB" id="A0A323TL06"/>
<evidence type="ECO:0000313" key="6">
    <source>
        <dbReference type="Proteomes" id="UP000248214"/>
    </source>
</evidence>
<organism evidence="5 6">
    <name type="scientific">Salipaludibacillus keqinensis</name>
    <dbReference type="NCBI Taxonomy" id="2045207"/>
    <lineage>
        <taxon>Bacteria</taxon>
        <taxon>Bacillati</taxon>
        <taxon>Bacillota</taxon>
        <taxon>Bacilli</taxon>
        <taxon>Bacillales</taxon>
        <taxon>Bacillaceae</taxon>
    </lineage>
</organism>
<keyword evidence="6" id="KW-1185">Reference proteome</keyword>